<organism evidence="2 3">
    <name type="scientific">Prorocentrum cordatum</name>
    <dbReference type="NCBI Taxonomy" id="2364126"/>
    <lineage>
        <taxon>Eukaryota</taxon>
        <taxon>Sar</taxon>
        <taxon>Alveolata</taxon>
        <taxon>Dinophyceae</taxon>
        <taxon>Prorocentrales</taxon>
        <taxon>Prorocentraceae</taxon>
        <taxon>Prorocentrum</taxon>
    </lineage>
</organism>
<proteinExistence type="predicted"/>
<comment type="caution">
    <text evidence="2">The sequence shown here is derived from an EMBL/GenBank/DDBJ whole genome shotgun (WGS) entry which is preliminary data.</text>
</comment>
<gene>
    <name evidence="2" type="ORF">PCOR1329_LOCUS18908</name>
</gene>
<accession>A0ABN9R9X6</accession>
<feature type="compositionally biased region" description="Low complexity" evidence="1">
    <location>
        <begin position="112"/>
        <end position="128"/>
    </location>
</feature>
<protein>
    <submittedName>
        <fullName evidence="2">Uncharacterized protein</fullName>
    </submittedName>
</protein>
<feature type="compositionally biased region" description="Low complexity" evidence="1">
    <location>
        <begin position="1"/>
        <end position="18"/>
    </location>
</feature>
<feature type="non-terminal residue" evidence="2">
    <location>
        <position position="137"/>
    </location>
</feature>
<evidence type="ECO:0000313" key="2">
    <source>
        <dbReference type="EMBL" id="CAK0815720.1"/>
    </source>
</evidence>
<dbReference type="EMBL" id="CAUYUJ010005985">
    <property type="protein sequence ID" value="CAK0815720.1"/>
    <property type="molecule type" value="Genomic_DNA"/>
</dbReference>
<evidence type="ECO:0000256" key="1">
    <source>
        <dbReference type="SAM" id="MobiDB-lite"/>
    </source>
</evidence>
<evidence type="ECO:0000313" key="3">
    <source>
        <dbReference type="Proteomes" id="UP001189429"/>
    </source>
</evidence>
<dbReference type="Proteomes" id="UP001189429">
    <property type="component" value="Unassembled WGS sequence"/>
</dbReference>
<reference evidence="2" key="1">
    <citation type="submission" date="2023-10" db="EMBL/GenBank/DDBJ databases">
        <authorList>
            <person name="Chen Y."/>
            <person name="Shah S."/>
            <person name="Dougan E. K."/>
            <person name="Thang M."/>
            <person name="Chan C."/>
        </authorList>
    </citation>
    <scope>NUCLEOTIDE SEQUENCE [LARGE SCALE GENOMIC DNA]</scope>
</reference>
<name>A0ABN9R9X6_9DINO</name>
<feature type="non-terminal residue" evidence="2">
    <location>
        <position position="1"/>
    </location>
</feature>
<feature type="region of interest" description="Disordered" evidence="1">
    <location>
        <begin position="1"/>
        <end position="137"/>
    </location>
</feature>
<sequence>IRRAPTAARAGARAAPRPGQRRRPRLGRGCQDVVEDVLGPLRGQGSPRRAGPGFVRPAPDAGRPRCHHPVEQRALLGHRDGFFRRRASRPRGPGGAGEPSASHSEDAEDAEAGPAAAGQGEQLGGEQLPGPPGRGRG</sequence>
<keyword evidence="3" id="KW-1185">Reference proteome</keyword>